<accession>A0ABS7H2L0</accession>
<name>A0ABS7H2L0_9HYPH</name>
<reference evidence="1 2" key="1">
    <citation type="journal article" date="2021" name="MBio">
        <title>Poor Competitiveness of Bradyrhizobium in Pigeon Pea Root Colonization in Indian Soils.</title>
        <authorList>
            <person name="Chalasani D."/>
            <person name="Basu A."/>
            <person name="Pullabhotla S.V.S.R.N."/>
            <person name="Jorrin B."/>
            <person name="Neal A.L."/>
            <person name="Poole P.S."/>
            <person name="Podile A.R."/>
            <person name="Tkacz A."/>
        </authorList>
    </citation>
    <scope>NUCLEOTIDE SEQUENCE [LARGE SCALE GENOMIC DNA]</scope>
    <source>
        <strain evidence="1 2">HU56</strain>
    </source>
</reference>
<evidence type="ECO:0000313" key="2">
    <source>
        <dbReference type="Proteomes" id="UP000717752"/>
    </source>
</evidence>
<comment type="caution">
    <text evidence="1">The sequence shown here is derived from an EMBL/GenBank/DDBJ whole genome shotgun (WGS) entry which is preliminary data.</text>
</comment>
<dbReference type="EMBL" id="JAEUAK010000018">
    <property type="protein sequence ID" value="MBW9056513.1"/>
    <property type="molecule type" value="Genomic_DNA"/>
</dbReference>
<gene>
    <name evidence="1" type="ORF">JNB85_29305</name>
</gene>
<evidence type="ECO:0008006" key="3">
    <source>
        <dbReference type="Google" id="ProtNLM"/>
    </source>
</evidence>
<sequence length="83" mass="9030">MKSIDVRKPQPFDARDLAACQPVFDTLVREAGVDKASEEAARIAAIVVELYRQGVRDAEHLRIMVEGARGLFSRHAGSSHAAA</sequence>
<proteinExistence type="predicted"/>
<organism evidence="1 2">
    <name type="scientific">Rhizobium mesosinicum</name>
    <dbReference type="NCBI Taxonomy" id="335017"/>
    <lineage>
        <taxon>Bacteria</taxon>
        <taxon>Pseudomonadati</taxon>
        <taxon>Pseudomonadota</taxon>
        <taxon>Alphaproteobacteria</taxon>
        <taxon>Hyphomicrobiales</taxon>
        <taxon>Rhizobiaceae</taxon>
        <taxon>Rhizobium/Agrobacterium group</taxon>
        <taxon>Rhizobium</taxon>
    </lineage>
</organism>
<keyword evidence="2" id="KW-1185">Reference proteome</keyword>
<protein>
    <recommendedName>
        <fullName evidence="3">DUF982 domain-containing protein</fullName>
    </recommendedName>
</protein>
<dbReference type="RefSeq" id="WP_220337913.1">
    <property type="nucleotide sequence ID" value="NZ_JAEUAK010000018.1"/>
</dbReference>
<dbReference type="Proteomes" id="UP000717752">
    <property type="component" value="Unassembled WGS sequence"/>
</dbReference>
<evidence type="ECO:0000313" key="1">
    <source>
        <dbReference type="EMBL" id="MBW9056513.1"/>
    </source>
</evidence>